<keyword evidence="4 6" id="KW-0460">Magnesium</keyword>
<dbReference type="Pfam" id="PF04794">
    <property type="entry name" value="YdjC"/>
    <property type="match status" value="1"/>
</dbReference>
<dbReference type="EMBL" id="JAFBCV010000006">
    <property type="protein sequence ID" value="MBM7839060.1"/>
    <property type="molecule type" value="Genomic_DNA"/>
</dbReference>
<feature type="binding site" evidence="6">
    <location>
        <position position="60"/>
    </location>
    <ligand>
        <name>Mg(2+)</name>
        <dbReference type="ChEBI" id="CHEBI:18420"/>
    </ligand>
</feature>
<keyword evidence="5 6" id="KW-0119">Carbohydrate metabolism</keyword>
<evidence type="ECO:0000256" key="6">
    <source>
        <dbReference type="HAMAP-Rule" id="MF_01246"/>
    </source>
</evidence>
<sequence>MPEIIFNADDFGLSRGVNYGIIDSHLNGVVSAATMLVNAPATKHAVELAKANPSLRVGVHLALTIGRPIRKDVLSLLNEDGAFRKQSDQRNEALINLDDVYREWSAQIELFYSYGLTPSHLDSHHHMHGWSYLRPVIERLADTYQLPWRNAFAVKPKGVSFLTDAFDARFYQAGVSEEMLDQIIAEHNQVETVEIMCHPAYIDLALKKQSSYVEKRVEETEVLTSYRLP</sequence>
<dbReference type="InterPro" id="IPR011330">
    <property type="entry name" value="Glyco_hydro/deAcase_b/a-brl"/>
</dbReference>
<comment type="subunit">
    <text evidence="6">Homodimer.</text>
</comment>
<dbReference type="RefSeq" id="WP_204466396.1">
    <property type="nucleotide sequence ID" value="NZ_JAFBCV010000006.1"/>
</dbReference>
<comment type="function">
    <text evidence="6">Probably catalyzes the deacetylation of acetylated carbohydrates an important step in the degradation of oligosaccharides.</text>
</comment>
<dbReference type="PANTHER" id="PTHR31609:SF1">
    <property type="entry name" value="CARBOHYDRATE DEACETYLASE"/>
    <property type="match status" value="1"/>
</dbReference>
<protein>
    <recommendedName>
        <fullName evidence="6">Carbohydrate deacetylase</fullName>
        <ecNumber evidence="6">3.5.1.-</ecNumber>
    </recommendedName>
</protein>
<dbReference type="CDD" id="cd10803">
    <property type="entry name" value="YdjC_EF3048_like"/>
    <property type="match status" value="1"/>
</dbReference>
<evidence type="ECO:0000256" key="2">
    <source>
        <dbReference type="ARBA" id="ARBA00022723"/>
    </source>
</evidence>
<dbReference type="SUPFAM" id="SSF88713">
    <property type="entry name" value="Glycoside hydrolase/deacetylase"/>
    <property type="match status" value="1"/>
</dbReference>
<feature type="binding site" evidence="6">
    <location>
        <position position="124"/>
    </location>
    <ligand>
        <name>Mg(2+)</name>
        <dbReference type="ChEBI" id="CHEBI:18420"/>
    </ligand>
</feature>
<dbReference type="InterPro" id="IPR006879">
    <property type="entry name" value="YdjC-like"/>
</dbReference>
<dbReference type="PANTHER" id="PTHR31609">
    <property type="entry name" value="YDJC DEACETYLASE FAMILY MEMBER"/>
    <property type="match status" value="1"/>
</dbReference>
<comment type="cofactor">
    <cofactor evidence="1 6">
        <name>Mg(2+)</name>
        <dbReference type="ChEBI" id="CHEBI:18420"/>
    </cofactor>
</comment>
<name>A0ABS2SUY2_9BACI</name>
<dbReference type="Gene3D" id="3.20.20.370">
    <property type="entry name" value="Glycoside hydrolase/deacetylase"/>
    <property type="match status" value="1"/>
</dbReference>
<dbReference type="InterPro" id="IPR022948">
    <property type="entry name" value="COD_ChbG_bac"/>
</dbReference>
<keyword evidence="8" id="KW-1185">Reference proteome</keyword>
<dbReference type="NCBIfam" id="NF002559">
    <property type="entry name" value="PRK02134.1"/>
    <property type="match status" value="1"/>
</dbReference>
<dbReference type="HAMAP" id="MF_01246">
    <property type="entry name" value="COD"/>
    <property type="match status" value="1"/>
</dbReference>
<comment type="caution">
    <text evidence="7">The sequence shown here is derived from an EMBL/GenBank/DDBJ whole genome shotgun (WGS) entry which is preliminary data.</text>
</comment>
<evidence type="ECO:0000256" key="3">
    <source>
        <dbReference type="ARBA" id="ARBA00022801"/>
    </source>
</evidence>
<evidence type="ECO:0000256" key="5">
    <source>
        <dbReference type="ARBA" id="ARBA00023277"/>
    </source>
</evidence>
<dbReference type="EC" id="3.5.1.-" evidence="6"/>
<reference evidence="7" key="1">
    <citation type="submission" date="2021-01" db="EMBL/GenBank/DDBJ databases">
        <title>Genomic Encyclopedia of Type Strains, Phase IV (KMG-IV): sequencing the most valuable type-strain genomes for metagenomic binning, comparative biology and taxonomic classification.</title>
        <authorList>
            <person name="Goeker M."/>
        </authorList>
    </citation>
    <scope>NUCLEOTIDE SEQUENCE</scope>
    <source>
        <strain evidence="7">DSM 21943</strain>
    </source>
</reference>
<comment type="similarity">
    <text evidence="6">Belongs to the YdjC deacetylase family.</text>
</comment>
<gene>
    <name evidence="7" type="ORF">JOC54_002330</name>
</gene>
<evidence type="ECO:0000256" key="1">
    <source>
        <dbReference type="ARBA" id="ARBA00001946"/>
    </source>
</evidence>
<evidence type="ECO:0000313" key="8">
    <source>
        <dbReference type="Proteomes" id="UP001179280"/>
    </source>
</evidence>
<accession>A0ABS2SUY2</accession>
<keyword evidence="2 6" id="KW-0479">Metal-binding</keyword>
<dbReference type="Proteomes" id="UP001179280">
    <property type="component" value="Unassembled WGS sequence"/>
</dbReference>
<evidence type="ECO:0000256" key="4">
    <source>
        <dbReference type="ARBA" id="ARBA00022842"/>
    </source>
</evidence>
<proteinExistence type="inferred from homology"/>
<keyword evidence="3 6" id="KW-0378">Hydrolase</keyword>
<organism evidence="7 8">
    <name type="scientific">Shouchella xiaoxiensis</name>
    <dbReference type="NCBI Taxonomy" id="766895"/>
    <lineage>
        <taxon>Bacteria</taxon>
        <taxon>Bacillati</taxon>
        <taxon>Bacillota</taxon>
        <taxon>Bacilli</taxon>
        <taxon>Bacillales</taxon>
        <taxon>Bacillaceae</taxon>
        <taxon>Shouchella</taxon>
    </lineage>
</organism>
<dbReference type="GO" id="GO:0036311">
    <property type="term" value="F:chitin disaccharide deacetylase activity"/>
    <property type="evidence" value="ECO:0007669"/>
    <property type="project" value="UniProtKB-EC"/>
</dbReference>
<evidence type="ECO:0000313" key="7">
    <source>
        <dbReference type="EMBL" id="MBM7839060.1"/>
    </source>
</evidence>